<dbReference type="AlphaFoldDB" id="A0A9D4JCI4"/>
<dbReference type="EMBL" id="JAIWYP010000006">
    <property type="protein sequence ID" value="KAH3803493.1"/>
    <property type="molecule type" value="Genomic_DNA"/>
</dbReference>
<evidence type="ECO:0000313" key="2">
    <source>
        <dbReference type="EMBL" id="KAH3803884.1"/>
    </source>
</evidence>
<sequence length="54" mass="6022">MHHTEGTGGIRTYTEKTAFLPVRVPGKSIRRQAGMNARAWMIRACIGQPIARLD</sequence>
<comment type="caution">
    <text evidence="1">The sequence shown here is derived from an EMBL/GenBank/DDBJ whole genome shotgun (WGS) entry which is preliminary data.</text>
</comment>
<evidence type="ECO:0000313" key="1">
    <source>
        <dbReference type="EMBL" id="KAH3803493.1"/>
    </source>
</evidence>
<evidence type="ECO:0000313" key="3">
    <source>
        <dbReference type="Proteomes" id="UP000828390"/>
    </source>
</evidence>
<reference evidence="1" key="2">
    <citation type="submission" date="2020-11" db="EMBL/GenBank/DDBJ databases">
        <authorList>
            <person name="McCartney M.A."/>
            <person name="Auch B."/>
            <person name="Kono T."/>
            <person name="Mallez S."/>
            <person name="Becker A."/>
            <person name="Gohl D.M."/>
            <person name="Silverstein K.A.T."/>
            <person name="Koren S."/>
            <person name="Bechman K.B."/>
            <person name="Herman A."/>
            <person name="Abrahante J.E."/>
            <person name="Garbe J."/>
        </authorList>
    </citation>
    <scope>NUCLEOTIDE SEQUENCE</scope>
    <source>
        <strain evidence="1">Duluth1</strain>
        <tissue evidence="1">Whole animal</tissue>
    </source>
</reference>
<keyword evidence="3" id="KW-1185">Reference proteome</keyword>
<proteinExistence type="predicted"/>
<dbReference type="EMBL" id="JAIWYP010000006">
    <property type="protein sequence ID" value="KAH3803884.1"/>
    <property type="molecule type" value="Genomic_DNA"/>
</dbReference>
<dbReference type="Proteomes" id="UP000828390">
    <property type="component" value="Unassembled WGS sequence"/>
</dbReference>
<reference evidence="1" key="1">
    <citation type="journal article" date="2019" name="bioRxiv">
        <title>The Genome of the Zebra Mussel, Dreissena polymorpha: A Resource for Invasive Species Research.</title>
        <authorList>
            <person name="McCartney M.A."/>
            <person name="Auch B."/>
            <person name="Kono T."/>
            <person name="Mallez S."/>
            <person name="Zhang Y."/>
            <person name="Obille A."/>
            <person name="Becker A."/>
            <person name="Abrahante J.E."/>
            <person name="Garbe J."/>
            <person name="Badalamenti J.P."/>
            <person name="Herman A."/>
            <person name="Mangelson H."/>
            <person name="Liachko I."/>
            <person name="Sullivan S."/>
            <person name="Sone E.D."/>
            <person name="Koren S."/>
            <person name="Silverstein K.A.T."/>
            <person name="Beckman K.B."/>
            <person name="Gohl D.M."/>
        </authorList>
    </citation>
    <scope>NUCLEOTIDE SEQUENCE</scope>
    <source>
        <strain evidence="1">Duluth1</strain>
        <tissue evidence="1">Whole animal</tissue>
    </source>
</reference>
<accession>A0A9D4JCI4</accession>
<name>A0A9D4JCI4_DREPO</name>
<protein>
    <submittedName>
        <fullName evidence="1">Uncharacterized protein</fullName>
    </submittedName>
</protein>
<organism evidence="1 3">
    <name type="scientific">Dreissena polymorpha</name>
    <name type="common">Zebra mussel</name>
    <name type="synonym">Mytilus polymorpha</name>
    <dbReference type="NCBI Taxonomy" id="45954"/>
    <lineage>
        <taxon>Eukaryota</taxon>
        <taxon>Metazoa</taxon>
        <taxon>Spiralia</taxon>
        <taxon>Lophotrochozoa</taxon>
        <taxon>Mollusca</taxon>
        <taxon>Bivalvia</taxon>
        <taxon>Autobranchia</taxon>
        <taxon>Heteroconchia</taxon>
        <taxon>Euheterodonta</taxon>
        <taxon>Imparidentia</taxon>
        <taxon>Neoheterodontei</taxon>
        <taxon>Myida</taxon>
        <taxon>Dreissenoidea</taxon>
        <taxon>Dreissenidae</taxon>
        <taxon>Dreissena</taxon>
    </lineage>
</organism>
<gene>
    <name evidence="1" type="ORF">DPMN_131754</name>
    <name evidence="2" type="ORF">DPMN_132154</name>
</gene>